<dbReference type="SMART" id="SM00382">
    <property type="entry name" value="AAA"/>
    <property type="match status" value="2"/>
</dbReference>
<feature type="transmembrane region" description="Helical" evidence="9">
    <location>
        <begin position="1413"/>
        <end position="1435"/>
    </location>
</feature>
<dbReference type="InterPro" id="IPR003593">
    <property type="entry name" value="AAA+_ATPase"/>
</dbReference>
<dbReference type="Pfam" id="PF01061">
    <property type="entry name" value="ABC2_membrane"/>
    <property type="match status" value="2"/>
</dbReference>
<feature type="transmembrane region" description="Helical" evidence="9">
    <location>
        <begin position="1300"/>
        <end position="1318"/>
    </location>
</feature>
<keyword evidence="6 9" id="KW-1133">Transmembrane helix</keyword>
<accession>A0A2R5GPD8</accession>
<dbReference type="Gene3D" id="3.40.50.300">
    <property type="entry name" value="P-loop containing nucleotide triphosphate hydrolases"/>
    <property type="match status" value="2"/>
</dbReference>
<proteinExistence type="predicted"/>
<evidence type="ECO:0000256" key="7">
    <source>
        <dbReference type="ARBA" id="ARBA00023136"/>
    </source>
</evidence>
<feature type="region of interest" description="Disordered" evidence="8">
    <location>
        <begin position="1"/>
        <end position="74"/>
    </location>
</feature>
<feature type="compositionally biased region" description="Acidic residues" evidence="8">
    <location>
        <begin position="32"/>
        <end position="46"/>
    </location>
</feature>
<dbReference type="InterPro" id="IPR013525">
    <property type="entry name" value="ABC2_TM"/>
</dbReference>
<dbReference type="GO" id="GO:0005524">
    <property type="term" value="F:ATP binding"/>
    <property type="evidence" value="ECO:0007669"/>
    <property type="project" value="UniProtKB-KW"/>
</dbReference>
<keyword evidence="3 9" id="KW-0812">Transmembrane</keyword>
<evidence type="ECO:0000259" key="10">
    <source>
        <dbReference type="PROSITE" id="PS50893"/>
    </source>
</evidence>
<feature type="transmembrane region" description="Helical" evidence="9">
    <location>
        <begin position="609"/>
        <end position="631"/>
    </location>
</feature>
<evidence type="ECO:0000256" key="5">
    <source>
        <dbReference type="ARBA" id="ARBA00022840"/>
    </source>
</evidence>
<feature type="transmembrane region" description="Helical" evidence="9">
    <location>
        <begin position="1442"/>
        <end position="1465"/>
    </location>
</feature>
<feature type="transmembrane region" description="Helical" evidence="9">
    <location>
        <begin position="698"/>
        <end position="716"/>
    </location>
</feature>
<feature type="transmembrane region" description="Helical" evidence="9">
    <location>
        <begin position="572"/>
        <end position="589"/>
    </location>
</feature>
<evidence type="ECO:0000313" key="11">
    <source>
        <dbReference type="EMBL" id="GBG31648.1"/>
    </source>
</evidence>
<dbReference type="GO" id="GO:0016887">
    <property type="term" value="F:ATP hydrolysis activity"/>
    <property type="evidence" value="ECO:0007669"/>
    <property type="project" value="InterPro"/>
</dbReference>
<evidence type="ECO:0000256" key="3">
    <source>
        <dbReference type="ARBA" id="ARBA00022692"/>
    </source>
</evidence>
<name>A0A2R5GPD8_9STRA</name>
<feature type="transmembrane region" description="Helical" evidence="9">
    <location>
        <begin position="728"/>
        <end position="749"/>
    </location>
</feature>
<feature type="transmembrane region" description="Helical" evidence="9">
    <location>
        <begin position="651"/>
        <end position="677"/>
    </location>
</feature>
<dbReference type="InParanoid" id="A0A2R5GPD8"/>
<feature type="transmembrane region" description="Helical" evidence="9">
    <location>
        <begin position="803"/>
        <end position="824"/>
    </location>
</feature>
<keyword evidence="12" id="KW-1185">Reference proteome</keyword>
<evidence type="ECO:0000313" key="12">
    <source>
        <dbReference type="Proteomes" id="UP000241890"/>
    </source>
</evidence>
<evidence type="ECO:0000256" key="9">
    <source>
        <dbReference type="SAM" id="Phobius"/>
    </source>
</evidence>
<dbReference type="OrthoDB" id="66620at2759"/>
<sequence>MAARLAPEDDGGSSGAALAEGGGGGGSNSTLELEEEDVELLVDEIVEASSEGNGANEGNTEDLERAAENDSVNRATPEEVVRIREMLGRLQKQVAKRNRDPAQAARERVPVMLTNEEVELLSHLLGRGLIRAPSTLRGSTELLQRRLSAVQYSALVSRTRGDGHWPVHVGFRDLEYTVSVPKADVGIATVASALMKLVSPILSLLQCKSRDRIQVPVLRKISGAFDAGVSTLVLGPPGCGVSTLFKVLSGRAKVGGRYKRSGDVFYSGFRPEELHVRKLAMYVDQLDQHTAVLSVRETLHFAYECFGGAEKAARVNASAGAEEHATEEEKAKIQEQLERFPEFVIHNLALDRAADTIVGGMMLRGISGGERKRVTSGEMFMARRPLTFYDQISTGLDSAATFDICRRITGVAKNLNLTPIVALLQPPPEVYNLFDEILVLALGHIVYHGPRADVLPYFSSIGFECPFDRDIADFIQEVTTPARVRFQTRADAPRDEVQMARAWEASPYSQAKRDAVKKRCDPENKVDGATRRELYARGTPVYANSMGREFALVLRRQARLVFRDPAFVKARLFQSIIMGIVIGTVFIRIDPNLPTSSAAANFTPITQRYGVMFSTLMQCTLSGMAQVPVVLNQRPVYYKQSNAFFFRTVNYIASEVVSVLPMAIIETVILCSLVFWITGIVPWGDASQTGESDVGSRYLIILVVMISLNVSFSAYVRAFTSMVPSPAIGQVVAAISISASVVYSGFIVVQSSMEPWFIWIYYLSPIAWAYRAAILTVFTSSAFTPEQSAFALELFDFPQNKDYIWAGVLMLMAYLGVNVMLAYFGYTMVRYESFGGRQTKVSPDAEDVQDPELVEVERVLAERNQHAEESLLGNENLVQDSDAASSTEKDKGEGAAASNEDGPEANDDTKTNAQSGGARDSAVAPPPSRPLVSGPGESRLRIETSLQSQHFIPADLVFRNLWYAVQGPDDKKGKFGLDLLKGISGFAEAGTLTALMGSSGAGKTTLLDVLAQRKTSGSTRGEILVNGRPQEKISFSRIVGYVEQDDIHSPSATVEEAFRFSAFLRQPADVSREEKERFVNGVIDTLNLERIRDFKIGSKFSGGLTTEQVKRVTIGVELAANPAIIFADEPTSGLDALSARVVMLGLERIARAGRTVICTIHQPSKDIFLRFDRLLLLRRGGETVYFGDLGVKAQLLLDYLEAIPGTAPMADARYNPATYMLEAIGAGAGEESLVDYAHEYRESELRVANEDKLDELISRNIDERPEINFDQRFASGFGVQLEMLMLRWIRGYWRNPGYNATRFIMAVFIAMFFGFTFFQQAANPSRTQEVQSFCGLLYIGTSFMGVISVNTAIPTIFEERAAYYRERAASYYGVAPMIVAVTSAEVPYVFAAAVVHIPIFYFLVHFYHEARTFFLYLGVYIVYQLAMTFWGHLLASLSPNQAVSGIIGAISIGLWVLTAGLTIAVRDIPIFWYWLSCINPIRYAFNALVVIQLACDDPAERPGAPGCNELSNGSTAWGFVQDNFGFQADDWMYCIGALAGFVVGFRVLTILAYTYVSYLKR</sequence>
<feature type="compositionally biased region" description="Polar residues" evidence="8">
    <location>
        <begin position="876"/>
        <end position="886"/>
    </location>
</feature>
<evidence type="ECO:0000256" key="8">
    <source>
        <dbReference type="SAM" id="MobiDB-lite"/>
    </source>
</evidence>
<keyword evidence="7 9" id="KW-0472">Membrane</keyword>
<dbReference type="PANTHER" id="PTHR19241">
    <property type="entry name" value="ATP-BINDING CASSETTE TRANSPORTER"/>
    <property type="match status" value="1"/>
</dbReference>
<keyword evidence="2" id="KW-0813">Transport</keyword>
<feature type="transmembrane region" description="Helical" evidence="9">
    <location>
        <begin position="1330"/>
        <end position="1353"/>
    </location>
</feature>
<evidence type="ECO:0000256" key="1">
    <source>
        <dbReference type="ARBA" id="ARBA00004141"/>
    </source>
</evidence>
<comment type="subcellular location">
    <subcellularLocation>
        <location evidence="1">Membrane</location>
        <topology evidence="1">Multi-pass membrane protein</topology>
    </subcellularLocation>
</comment>
<evidence type="ECO:0000256" key="6">
    <source>
        <dbReference type="ARBA" id="ARBA00022989"/>
    </source>
</evidence>
<evidence type="ECO:0000256" key="4">
    <source>
        <dbReference type="ARBA" id="ARBA00022741"/>
    </source>
</evidence>
<keyword evidence="5" id="KW-0067">ATP-binding</keyword>
<dbReference type="Proteomes" id="UP000241890">
    <property type="component" value="Unassembled WGS sequence"/>
</dbReference>
<dbReference type="FunFam" id="3.40.50.300:FF:000289">
    <property type="entry name" value="ABC transporter G family member 31"/>
    <property type="match status" value="1"/>
</dbReference>
<keyword evidence="4" id="KW-0547">Nucleotide-binding</keyword>
<dbReference type="InterPro" id="IPR003439">
    <property type="entry name" value="ABC_transporter-like_ATP-bd"/>
</dbReference>
<feature type="transmembrane region" description="Helical" evidence="9">
    <location>
        <begin position="756"/>
        <end position="783"/>
    </location>
</feature>
<reference evidence="11 12" key="1">
    <citation type="submission" date="2017-12" db="EMBL/GenBank/DDBJ databases">
        <title>Sequencing, de novo assembly and annotation of complete genome of a new Thraustochytrid species, strain FCC1311.</title>
        <authorList>
            <person name="Sedici K."/>
            <person name="Godart F."/>
            <person name="Aiese Cigliano R."/>
            <person name="Sanseverino W."/>
            <person name="Barakat M."/>
            <person name="Ortet P."/>
            <person name="Marechal E."/>
            <person name="Cagnac O."/>
            <person name="Amato A."/>
        </authorList>
    </citation>
    <scope>NUCLEOTIDE SEQUENCE [LARGE SCALE GENOMIC DNA]</scope>
</reference>
<dbReference type="EMBL" id="BEYU01000102">
    <property type="protein sequence ID" value="GBG31648.1"/>
    <property type="molecule type" value="Genomic_DNA"/>
</dbReference>
<dbReference type="SUPFAM" id="SSF52540">
    <property type="entry name" value="P-loop containing nucleoside triphosphate hydrolases"/>
    <property type="match status" value="2"/>
</dbReference>
<feature type="region of interest" description="Disordered" evidence="8">
    <location>
        <begin position="869"/>
        <end position="936"/>
    </location>
</feature>
<feature type="domain" description="ABC transporter" evidence="10">
    <location>
        <begin position="202"/>
        <end position="467"/>
    </location>
</feature>
<dbReference type="Pfam" id="PF00005">
    <property type="entry name" value="ABC_tran"/>
    <property type="match status" value="2"/>
</dbReference>
<dbReference type="PROSITE" id="PS50893">
    <property type="entry name" value="ABC_TRANSPORTER_2"/>
    <property type="match status" value="2"/>
</dbReference>
<feature type="transmembrane region" description="Helical" evidence="9">
    <location>
        <begin position="1374"/>
        <end position="1401"/>
    </location>
</feature>
<dbReference type="GO" id="GO:0016020">
    <property type="term" value="C:membrane"/>
    <property type="evidence" value="ECO:0007669"/>
    <property type="project" value="UniProtKB-SubCell"/>
</dbReference>
<feature type="domain" description="ABC transporter" evidence="10">
    <location>
        <begin position="956"/>
        <end position="1205"/>
    </location>
</feature>
<protein>
    <submittedName>
        <fullName evidence="11">ABC transporter G family member 36</fullName>
    </submittedName>
</protein>
<comment type="caution">
    <text evidence="11">The sequence shown here is derived from an EMBL/GenBank/DDBJ whole genome shotgun (WGS) entry which is preliminary data.</text>
</comment>
<feature type="transmembrane region" description="Helical" evidence="9">
    <location>
        <begin position="1531"/>
        <end position="1556"/>
    </location>
</feature>
<organism evidence="11 12">
    <name type="scientific">Hondaea fermentalgiana</name>
    <dbReference type="NCBI Taxonomy" id="2315210"/>
    <lineage>
        <taxon>Eukaryota</taxon>
        <taxon>Sar</taxon>
        <taxon>Stramenopiles</taxon>
        <taxon>Bigyra</taxon>
        <taxon>Labyrinthulomycetes</taxon>
        <taxon>Thraustochytrida</taxon>
        <taxon>Thraustochytriidae</taxon>
        <taxon>Hondaea</taxon>
    </lineage>
</organism>
<gene>
    <name evidence="11" type="ORF">FCC1311_078732</name>
</gene>
<dbReference type="InterPro" id="IPR027417">
    <property type="entry name" value="P-loop_NTPase"/>
</dbReference>
<dbReference type="GO" id="GO:0140359">
    <property type="term" value="F:ABC-type transporter activity"/>
    <property type="evidence" value="ECO:0007669"/>
    <property type="project" value="InterPro"/>
</dbReference>
<evidence type="ECO:0000256" key="2">
    <source>
        <dbReference type="ARBA" id="ARBA00022448"/>
    </source>
</evidence>